<keyword evidence="2" id="KW-1185">Reference proteome</keyword>
<proteinExistence type="predicted"/>
<sequence>MVDDSPRNGPWGLEAIVPASGAVRLLLPPSDATHYGVVTTGTDNTLIDQAMPRYDVTIAEKIVVQADSDTTYRATRSLDLLRVHTPLLDAAMWVRQLPMKLTGRAAPPSSPVVVGDGLGIPGWLVLGERAGHEIVLGAVGRFWRPVIDWRTVDADEFAHFTEPGWGKIAAGFSMLPHGSSETLLTYECRTATTDPDSRRSFARYWWLVRPFVGHILRATLHQIKDDAEGVR</sequence>
<dbReference type="EMBL" id="AP022561">
    <property type="protein sequence ID" value="BBX07483.1"/>
    <property type="molecule type" value="Genomic_DNA"/>
</dbReference>
<gene>
    <name evidence="1" type="ORF">MAIC_22860</name>
</gene>
<evidence type="ECO:0000313" key="2">
    <source>
        <dbReference type="Proteomes" id="UP000467327"/>
    </source>
</evidence>
<name>A0AAD1HLA1_9MYCO</name>
<reference evidence="1 2" key="1">
    <citation type="journal article" date="2019" name="Emerg. Microbes Infect.">
        <title>Comprehensive subspecies identification of 175 nontuberculous mycobacteria species based on 7547 genomic profiles.</title>
        <authorList>
            <person name="Matsumoto Y."/>
            <person name="Kinjo T."/>
            <person name="Motooka D."/>
            <person name="Nabeya D."/>
            <person name="Jung N."/>
            <person name="Uechi K."/>
            <person name="Horii T."/>
            <person name="Iida T."/>
            <person name="Fujita J."/>
            <person name="Nakamura S."/>
        </authorList>
    </citation>
    <scope>NUCLEOTIDE SEQUENCE [LARGE SCALE GENOMIC DNA]</scope>
    <source>
        <strain evidence="1 2">JCM 6376</strain>
    </source>
</reference>
<evidence type="ECO:0000313" key="1">
    <source>
        <dbReference type="EMBL" id="BBX07483.1"/>
    </source>
</evidence>
<organism evidence="1 2">
    <name type="scientific">Mycolicibacterium aichiense</name>
    <dbReference type="NCBI Taxonomy" id="1799"/>
    <lineage>
        <taxon>Bacteria</taxon>
        <taxon>Bacillati</taxon>
        <taxon>Actinomycetota</taxon>
        <taxon>Actinomycetes</taxon>
        <taxon>Mycobacteriales</taxon>
        <taxon>Mycobacteriaceae</taxon>
        <taxon>Mycolicibacterium</taxon>
    </lineage>
</organism>
<accession>A0AAD1HLA1</accession>
<protein>
    <submittedName>
        <fullName evidence="1">Uncharacterized protein</fullName>
    </submittedName>
</protein>
<dbReference type="AlphaFoldDB" id="A0AAD1HLA1"/>
<dbReference type="KEGG" id="maic:MAIC_22860"/>
<dbReference type="Proteomes" id="UP000467327">
    <property type="component" value="Chromosome"/>
</dbReference>